<dbReference type="AlphaFoldDB" id="A0A941FQ00"/>
<dbReference type="Proteomes" id="UP000680045">
    <property type="component" value="Unassembled WGS sequence"/>
</dbReference>
<evidence type="ECO:0000313" key="2">
    <source>
        <dbReference type="Proteomes" id="UP000680045"/>
    </source>
</evidence>
<comment type="caution">
    <text evidence="1">The sequence shown here is derived from an EMBL/GenBank/DDBJ whole genome shotgun (WGS) entry which is preliminary data.</text>
</comment>
<dbReference type="EMBL" id="JAGTPW010000038">
    <property type="protein sequence ID" value="MBR8645520.1"/>
    <property type="molecule type" value="Genomic_DNA"/>
</dbReference>
<proteinExistence type="predicted"/>
<name>A0A941FQ00_9BACI</name>
<organism evidence="1 2">
    <name type="scientific">Peribacillus frigoritolerans</name>
    <dbReference type="NCBI Taxonomy" id="450367"/>
    <lineage>
        <taxon>Bacteria</taxon>
        <taxon>Bacillati</taxon>
        <taxon>Bacillota</taxon>
        <taxon>Bacilli</taxon>
        <taxon>Bacillales</taxon>
        <taxon>Bacillaceae</taxon>
        <taxon>Peribacillus</taxon>
    </lineage>
</organism>
<protein>
    <submittedName>
        <fullName evidence="1">Uncharacterized protein</fullName>
    </submittedName>
</protein>
<accession>A0A941FQ00</accession>
<evidence type="ECO:0000313" key="1">
    <source>
        <dbReference type="EMBL" id="MBR8645520.1"/>
    </source>
</evidence>
<gene>
    <name evidence="1" type="ORF">KEH51_19665</name>
</gene>
<reference evidence="1" key="1">
    <citation type="submission" date="2021-04" db="EMBL/GenBank/DDBJ databases">
        <title>Whole genome sequencing of Enterococci isolates from hospitalized patients.</title>
        <authorList>
            <person name="Ogoti B.M."/>
            <person name="Onyambu F.G."/>
        </authorList>
    </citation>
    <scope>NUCLEOTIDE SEQUENCE</scope>
    <source>
        <strain evidence="1">242</strain>
    </source>
</reference>
<sequence>MPEFRNEDINEHLLQFVQKGKVLQEKLKELMRKKSVFNDLEKGCWI</sequence>